<keyword evidence="3" id="KW-1185">Reference proteome</keyword>
<dbReference type="GeneID" id="70685966"/>
<dbReference type="RefSeq" id="WP_238477824.1">
    <property type="nucleotide sequence ID" value="NZ_CP064786.1"/>
</dbReference>
<dbReference type="InterPro" id="IPR036653">
    <property type="entry name" value="CinA-like_C"/>
</dbReference>
<dbReference type="InterPro" id="IPR008136">
    <property type="entry name" value="CinA_C"/>
</dbReference>
<evidence type="ECO:0000259" key="1">
    <source>
        <dbReference type="Pfam" id="PF02464"/>
    </source>
</evidence>
<dbReference type="SUPFAM" id="SSF142433">
    <property type="entry name" value="CinA-like"/>
    <property type="match status" value="1"/>
</dbReference>
<proteinExistence type="predicted"/>
<dbReference type="Gene3D" id="3.90.950.20">
    <property type="entry name" value="CinA-like"/>
    <property type="match status" value="1"/>
</dbReference>
<organism evidence="2 3">
    <name type="scientific">Natranaeroarchaeum sulfidigenes</name>
    <dbReference type="NCBI Taxonomy" id="2784880"/>
    <lineage>
        <taxon>Archaea</taxon>
        <taxon>Methanobacteriati</taxon>
        <taxon>Methanobacteriota</taxon>
        <taxon>Stenosarchaea group</taxon>
        <taxon>Halobacteria</taxon>
        <taxon>Halobacteriales</taxon>
        <taxon>Natronoarchaeaceae</taxon>
        <taxon>Natranaeroarchaeum</taxon>
    </lineage>
</organism>
<dbReference type="EMBL" id="CP064786">
    <property type="protein sequence ID" value="QSG03780.1"/>
    <property type="molecule type" value="Genomic_DNA"/>
</dbReference>
<gene>
    <name evidence="2" type="primary">cinA3</name>
    <name evidence="2" type="ORF">AArcS_2584</name>
</gene>
<dbReference type="AlphaFoldDB" id="A0A897MNM7"/>
<sequence length="179" mass="18663">MSDPDDSTKPPGATLAAELGDQLREQDATIATAESCTGGLMGAALTAVPGSSDYFDRALVTYAYDAKRQLLGVNREDLDDHGAVSEPVARQMASGVRDTADVTWGVGITGVAGPGGGTEETPVGTVYLGVAYAGPWETNESYTTVSRYEFEGDRSAVRSATVQQALEDVLAELRLVSGL</sequence>
<dbReference type="KEGG" id="hara:AArcS_2584"/>
<dbReference type="Pfam" id="PF02464">
    <property type="entry name" value="CinA"/>
    <property type="match status" value="1"/>
</dbReference>
<dbReference type="NCBIfam" id="TIGR00199">
    <property type="entry name" value="PncC_domain"/>
    <property type="match status" value="1"/>
</dbReference>
<evidence type="ECO:0000313" key="3">
    <source>
        <dbReference type="Proteomes" id="UP000663586"/>
    </source>
</evidence>
<dbReference type="Proteomes" id="UP000663586">
    <property type="component" value="Chromosome"/>
</dbReference>
<protein>
    <submittedName>
        <fullName evidence="2">CinA3</fullName>
    </submittedName>
</protein>
<evidence type="ECO:0000313" key="2">
    <source>
        <dbReference type="EMBL" id="QSG03780.1"/>
    </source>
</evidence>
<reference evidence="2" key="1">
    <citation type="submission" date="2020-11" db="EMBL/GenBank/DDBJ databases">
        <title>Carbohydrate-dependent, anaerobic sulfur respiration: A novel catabolism in halophilic archaea.</title>
        <authorList>
            <person name="Sorokin D.Y."/>
            <person name="Messina E."/>
            <person name="Smedile F."/>
            <person name="La Cono V."/>
            <person name="Hallsworth J.E."/>
            <person name="Yakimov M.M."/>
        </authorList>
    </citation>
    <scope>NUCLEOTIDE SEQUENCE</scope>
    <source>
        <strain evidence="2">AArc-S</strain>
    </source>
</reference>
<accession>A0A897MNM7</accession>
<name>A0A897MNM7_9EURY</name>
<feature type="domain" description="CinA C-terminal" evidence="1">
    <location>
        <begin position="14"/>
        <end position="171"/>
    </location>
</feature>